<evidence type="ECO:0000313" key="2">
    <source>
        <dbReference type="Proteomes" id="UP001149163"/>
    </source>
</evidence>
<dbReference type="GeneID" id="81423118"/>
<comment type="caution">
    <text evidence="1">The sequence shown here is derived from an EMBL/GenBank/DDBJ whole genome shotgun (WGS) entry which is preliminary data.</text>
</comment>
<dbReference type="OrthoDB" id="9981546at2759"/>
<gene>
    <name evidence="1" type="ORF">N7482_001817</name>
</gene>
<reference evidence="1" key="1">
    <citation type="submission" date="2022-11" db="EMBL/GenBank/DDBJ databases">
        <authorList>
            <person name="Petersen C."/>
        </authorList>
    </citation>
    <scope>NUCLEOTIDE SEQUENCE</scope>
    <source>
        <strain evidence="1">IBT 26290</strain>
    </source>
</reference>
<keyword evidence="2" id="KW-1185">Reference proteome</keyword>
<dbReference type="EMBL" id="JAPQKN010000001">
    <property type="protein sequence ID" value="KAJ5175940.1"/>
    <property type="molecule type" value="Genomic_DNA"/>
</dbReference>
<reference evidence="1" key="2">
    <citation type="journal article" date="2023" name="IMA Fungus">
        <title>Comparative genomic study of the Penicillium genus elucidates a diverse pangenome and 15 lateral gene transfer events.</title>
        <authorList>
            <person name="Petersen C."/>
            <person name="Sorensen T."/>
            <person name="Nielsen M.R."/>
            <person name="Sondergaard T.E."/>
            <person name="Sorensen J.L."/>
            <person name="Fitzpatrick D.A."/>
            <person name="Frisvad J.C."/>
            <person name="Nielsen K.L."/>
        </authorList>
    </citation>
    <scope>NUCLEOTIDE SEQUENCE</scope>
    <source>
        <strain evidence="1">IBT 26290</strain>
    </source>
</reference>
<proteinExistence type="predicted"/>
<name>A0A9W9LTX4_9EURO</name>
<protein>
    <submittedName>
        <fullName evidence="1">F-box domain protein</fullName>
    </submittedName>
</protein>
<organism evidence="1 2">
    <name type="scientific">Penicillium canariense</name>
    <dbReference type="NCBI Taxonomy" id="189055"/>
    <lineage>
        <taxon>Eukaryota</taxon>
        <taxon>Fungi</taxon>
        <taxon>Dikarya</taxon>
        <taxon>Ascomycota</taxon>
        <taxon>Pezizomycotina</taxon>
        <taxon>Eurotiomycetes</taxon>
        <taxon>Eurotiomycetidae</taxon>
        <taxon>Eurotiales</taxon>
        <taxon>Aspergillaceae</taxon>
        <taxon>Penicillium</taxon>
    </lineage>
</organism>
<dbReference type="Proteomes" id="UP001149163">
    <property type="component" value="Unassembled WGS sequence"/>
</dbReference>
<sequence>MYRTCRKFSEPVLYILRSRMGYTFDHPEPNLLLKFGPTDTVPADVKCRYLSTSSLQDSLPGRKLLADVFAVFRPTSYSPASTPWGGSPANELLKREVILEDFEQFAQVQAKISLVSTLATLLITGSTNIGGTLVVRLQRDWLESQRSEVVWLDQQHTLGIRVEVRRIEPSFATAYEVTVTELHVSATRLLVAIEKAEEKKRNRNTSVIRLRADPHALGLIEMNGLLRQGVGAR</sequence>
<dbReference type="RefSeq" id="XP_056547548.1">
    <property type="nucleotide sequence ID" value="XM_056683942.1"/>
</dbReference>
<accession>A0A9W9LTX4</accession>
<dbReference type="AlphaFoldDB" id="A0A9W9LTX4"/>
<evidence type="ECO:0000313" key="1">
    <source>
        <dbReference type="EMBL" id="KAJ5175940.1"/>
    </source>
</evidence>